<sequence>MIGRRKPTAGSNHRRTKKKEWCASFCAGSKQSKPSECRSNTSG</sequence>
<name>B4FFX8_MAIZE</name>
<accession>B4FFX8</accession>
<reference evidence="1" key="1">
    <citation type="journal article" date="2009" name="PLoS Genet.">
        <title>Sequencing, mapping, and analysis of 27,455 maize full-length cDNAs.</title>
        <authorList>
            <person name="Soderlund C."/>
            <person name="Descour A."/>
            <person name="Kudrna D."/>
            <person name="Bomhoff M."/>
            <person name="Boyd L."/>
            <person name="Currie J."/>
            <person name="Angelova A."/>
            <person name="Collura K."/>
            <person name="Wissotski M."/>
            <person name="Ashley E."/>
            <person name="Morrow D."/>
            <person name="Fernandes J."/>
            <person name="Walbot V."/>
            <person name="Yu Y."/>
        </authorList>
    </citation>
    <scope>NUCLEOTIDE SEQUENCE</scope>
    <source>
        <strain evidence="1">B73</strain>
    </source>
</reference>
<organism evidence="1">
    <name type="scientific">Zea mays</name>
    <name type="common">Maize</name>
    <dbReference type="NCBI Taxonomy" id="4577"/>
    <lineage>
        <taxon>Eukaryota</taxon>
        <taxon>Viridiplantae</taxon>
        <taxon>Streptophyta</taxon>
        <taxon>Embryophyta</taxon>
        <taxon>Tracheophyta</taxon>
        <taxon>Spermatophyta</taxon>
        <taxon>Magnoliopsida</taxon>
        <taxon>Liliopsida</taxon>
        <taxon>Poales</taxon>
        <taxon>Poaceae</taxon>
        <taxon>PACMAD clade</taxon>
        <taxon>Panicoideae</taxon>
        <taxon>Andropogonodae</taxon>
        <taxon>Andropogoneae</taxon>
        <taxon>Tripsacinae</taxon>
        <taxon>Zea</taxon>
    </lineage>
</organism>
<evidence type="ECO:0000313" key="1">
    <source>
        <dbReference type="EMBL" id="ACF81021.1"/>
    </source>
</evidence>
<dbReference type="EMBL" id="BT036016">
    <property type="protein sequence ID" value="ACF81021.1"/>
    <property type="molecule type" value="mRNA"/>
</dbReference>
<proteinExistence type="evidence at transcript level"/>
<dbReference type="AlphaFoldDB" id="B4FFX8"/>
<protein>
    <submittedName>
        <fullName evidence="1">Uncharacterized protein</fullName>
    </submittedName>
</protein>